<protein>
    <submittedName>
        <fullName evidence="4">Ribosomal protein S18 acetylase RimI</fullName>
    </submittedName>
</protein>
<feature type="domain" description="N-acetyltransferase" evidence="3">
    <location>
        <begin position="6"/>
        <end position="162"/>
    </location>
</feature>
<evidence type="ECO:0000313" key="5">
    <source>
        <dbReference type="Proteomes" id="UP000198848"/>
    </source>
</evidence>
<evidence type="ECO:0000256" key="1">
    <source>
        <dbReference type="ARBA" id="ARBA00022679"/>
    </source>
</evidence>
<dbReference type="EMBL" id="FNLC01000001">
    <property type="protein sequence ID" value="SDQ65446.1"/>
    <property type="molecule type" value="Genomic_DNA"/>
</dbReference>
<dbReference type="PANTHER" id="PTHR43877:SF2">
    <property type="entry name" value="AMINOALKYLPHOSPHONATE N-ACETYLTRANSFERASE-RELATED"/>
    <property type="match status" value="1"/>
</dbReference>
<dbReference type="GO" id="GO:0005840">
    <property type="term" value="C:ribosome"/>
    <property type="evidence" value="ECO:0007669"/>
    <property type="project" value="UniProtKB-KW"/>
</dbReference>
<dbReference type="RefSeq" id="WP_090379380.1">
    <property type="nucleotide sequence ID" value="NZ_FNLC01000001.1"/>
</dbReference>
<gene>
    <name evidence="4" type="ORF">SAMN04489842_1462</name>
</gene>
<dbReference type="GO" id="GO:0016747">
    <property type="term" value="F:acyltransferase activity, transferring groups other than amino-acyl groups"/>
    <property type="evidence" value="ECO:0007669"/>
    <property type="project" value="InterPro"/>
</dbReference>
<dbReference type="Pfam" id="PF00583">
    <property type="entry name" value="Acetyltransf_1"/>
    <property type="match status" value="1"/>
</dbReference>
<dbReference type="Gene3D" id="3.40.630.30">
    <property type="match status" value="1"/>
</dbReference>
<reference evidence="5" key="1">
    <citation type="submission" date="2016-10" db="EMBL/GenBank/DDBJ databases">
        <authorList>
            <person name="Varghese N."/>
            <person name="Submissions S."/>
        </authorList>
    </citation>
    <scope>NUCLEOTIDE SEQUENCE [LARGE SCALE GENOMIC DNA]</scope>
    <source>
        <strain evidence="5">DSM 24767</strain>
    </source>
</reference>
<evidence type="ECO:0000313" key="4">
    <source>
        <dbReference type="EMBL" id="SDQ65446.1"/>
    </source>
</evidence>
<dbReference type="AlphaFoldDB" id="A0A1H1CPG5"/>
<sequence>MAAPTIEIEPATADEIDAVTKLWVRLARDQRQYDSYVRADENRETMRETLAAHAASGGLLVARDDGALVGFVSFSIERGTIELDATRGTLSNLYVEPAYREHGVGTALLERAEATLAEQDVDVMILEVMSDNETARRFYRDRGYETFRVTMERSLEDRSQNDTHSKEET</sequence>
<dbReference type="InterPro" id="IPR000182">
    <property type="entry name" value="GNAT_dom"/>
</dbReference>
<name>A0A1H1CPG5_NATTX</name>
<accession>A0A1H1CPG5</accession>
<keyword evidence="5" id="KW-1185">Reference proteome</keyword>
<dbReference type="PANTHER" id="PTHR43877">
    <property type="entry name" value="AMINOALKYLPHOSPHONATE N-ACETYLTRANSFERASE-RELATED-RELATED"/>
    <property type="match status" value="1"/>
</dbReference>
<dbReference type="OrthoDB" id="38613at2157"/>
<dbReference type="CDD" id="cd04301">
    <property type="entry name" value="NAT_SF"/>
    <property type="match status" value="1"/>
</dbReference>
<keyword evidence="4" id="KW-0689">Ribosomal protein</keyword>
<dbReference type="InterPro" id="IPR016181">
    <property type="entry name" value="Acyl_CoA_acyltransferase"/>
</dbReference>
<dbReference type="STRING" id="1095778.SAMN04489842_1462"/>
<keyword evidence="2" id="KW-0012">Acyltransferase</keyword>
<keyword evidence="4" id="KW-0687">Ribonucleoprotein</keyword>
<dbReference type="Proteomes" id="UP000198848">
    <property type="component" value="Unassembled WGS sequence"/>
</dbReference>
<dbReference type="InterPro" id="IPR050832">
    <property type="entry name" value="Bact_Acetyltransf"/>
</dbReference>
<dbReference type="PROSITE" id="PS51186">
    <property type="entry name" value="GNAT"/>
    <property type="match status" value="1"/>
</dbReference>
<evidence type="ECO:0000259" key="3">
    <source>
        <dbReference type="PROSITE" id="PS51186"/>
    </source>
</evidence>
<dbReference type="SUPFAM" id="SSF55729">
    <property type="entry name" value="Acyl-CoA N-acyltransferases (Nat)"/>
    <property type="match status" value="1"/>
</dbReference>
<evidence type="ECO:0000256" key="2">
    <source>
        <dbReference type="ARBA" id="ARBA00023315"/>
    </source>
</evidence>
<organism evidence="4 5">
    <name type="scientific">Natronobacterium texcoconense</name>
    <dbReference type="NCBI Taxonomy" id="1095778"/>
    <lineage>
        <taxon>Archaea</taxon>
        <taxon>Methanobacteriati</taxon>
        <taxon>Methanobacteriota</taxon>
        <taxon>Stenosarchaea group</taxon>
        <taxon>Halobacteria</taxon>
        <taxon>Halobacteriales</taxon>
        <taxon>Natrialbaceae</taxon>
        <taxon>Natronobacterium</taxon>
    </lineage>
</organism>
<keyword evidence="1" id="KW-0808">Transferase</keyword>
<proteinExistence type="predicted"/>